<dbReference type="Pfam" id="PF01547">
    <property type="entry name" value="SBP_bac_1"/>
    <property type="match status" value="1"/>
</dbReference>
<dbReference type="GeneID" id="79316286"/>
<keyword evidence="2" id="KW-1185">Reference proteome</keyword>
<accession>A0ABD6AA67</accession>
<evidence type="ECO:0000313" key="1">
    <source>
        <dbReference type="EMBL" id="MFC7317060.1"/>
    </source>
</evidence>
<proteinExistence type="predicted"/>
<organism evidence="1 2">
    <name type="scientific">Halomarina halobia</name>
    <dbReference type="NCBI Taxonomy" id="3033386"/>
    <lineage>
        <taxon>Archaea</taxon>
        <taxon>Methanobacteriati</taxon>
        <taxon>Methanobacteriota</taxon>
        <taxon>Stenosarchaea group</taxon>
        <taxon>Halobacteria</taxon>
        <taxon>Halobacteriales</taxon>
        <taxon>Natronomonadaceae</taxon>
        <taxon>Halomarina</taxon>
    </lineage>
</organism>
<comment type="caution">
    <text evidence="1">The sequence shown here is derived from an EMBL/GenBank/DDBJ whole genome shotgun (WGS) entry which is preliminary data.</text>
</comment>
<dbReference type="SUPFAM" id="SSF53850">
    <property type="entry name" value="Periplasmic binding protein-like II"/>
    <property type="match status" value="1"/>
</dbReference>
<evidence type="ECO:0000313" key="2">
    <source>
        <dbReference type="Proteomes" id="UP001596547"/>
    </source>
</evidence>
<dbReference type="InterPro" id="IPR006059">
    <property type="entry name" value="SBP"/>
</dbReference>
<dbReference type="PANTHER" id="PTHR43649">
    <property type="entry name" value="ARABINOSE-BINDING PROTEIN-RELATED"/>
    <property type="match status" value="1"/>
</dbReference>
<dbReference type="Gene3D" id="3.40.190.10">
    <property type="entry name" value="Periplasmic binding protein-like II"/>
    <property type="match status" value="2"/>
</dbReference>
<dbReference type="Proteomes" id="UP001596547">
    <property type="component" value="Unassembled WGS sequence"/>
</dbReference>
<dbReference type="AlphaFoldDB" id="A0ABD6AA67"/>
<sequence>MSRGSRGERQSGGVSRRRFIAAAGASGVTASLAGCIYSDVETAGGTTLVRWGFDAAASRQVGDEIRALFHEEGGLSKDIRIEFEPGVQDSGARRDQYMRQLSGGEDDPDMFLMDSGWTKTFIDRELVLNLTQLLPEGLLKRIQSNYLDPSLSTATSTDGDLYGVPLFPDFAVIQYRKDLVRNAGFDPDGENWATEPMTWKRFADVIARTLEANADDESLRYGHVFQFDAYEGLSCCTFNEFMTSWGGAYFGGRDNLFGPIGERPITVDTEPVTNAVRMVRSFIYGPDDPHGLDGYRRITPESVLSWSEPNTHNAMVNGQTVAQRNWPYSIAENAKEENYGTDYGAMPLPYATEPSNAQASGTGGSTSALGGWNITVNPNSTSLDAVTEVIEAAATDEVMLGLFRIWGWLPPNLELLKTQAARDIEPTGRYADTLYVAGQNSMPRPVTVLWPQESSAISGTVNASASRKSAPDTAMTELKNELRTIEESI</sequence>
<name>A0ABD6AA67_9EURY</name>
<protein>
    <submittedName>
        <fullName evidence="1">Extracellular solute-binding protein</fullName>
    </submittedName>
</protein>
<dbReference type="InterPro" id="IPR050490">
    <property type="entry name" value="Bact_solute-bd_prot1"/>
</dbReference>
<dbReference type="EMBL" id="JBHTBF010000002">
    <property type="protein sequence ID" value="MFC7317060.1"/>
    <property type="molecule type" value="Genomic_DNA"/>
</dbReference>
<dbReference type="PANTHER" id="PTHR43649:SF30">
    <property type="entry name" value="ABC TRANSPORTER SUBSTRATE-BINDING PROTEIN"/>
    <property type="match status" value="1"/>
</dbReference>
<gene>
    <name evidence="1" type="ORF">ACFQPE_09665</name>
</gene>
<reference evidence="1 2" key="1">
    <citation type="journal article" date="2019" name="Int. J. Syst. Evol. Microbiol.">
        <title>The Global Catalogue of Microorganisms (GCM) 10K type strain sequencing project: providing services to taxonomists for standard genome sequencing and annotation.</title>
        <authorList>
            <consortium name="The Broad Institute Genomics Platform"/>
            <consortium name="The Broad Institute Genome Sequencing Center for Infectious Disease"/>
            <person name="Wu L."/>
            <person name="Ma J."/>
        </authorList>
    </citation>
    <scope>NUCLEOTIDE SEQUENCE [LARGE SCALE GENOMIC DNA]</scope>
    <source>
        <strain evidence="1 2">PSR21</strain>
    </source>
</reference>
<dbReference type="PROSITE" id="PS51257">
    <property type="entry name" value="PROKAR_LIPOPROTEIN"/>
    <property type="match status" value="1"/>
</dbReference>
<dbReference type="PROSITE" id="PS51318">
    <property type="entry name" value="TAT"/>
    <property type="match status" value="1"/>
</dbReference>
<dbReference type="InterPro" id="IPR006311">
    <property type="entry name" value="TAT_signal"/>
</dbReference>
<dbReference type="RefSeq" id="WP_276303683.1">
    <property type="nucleotide sequence ID" value="NZ_CP119992.1"/>
</dbReference>